<dbReference type="PROSITE" id="PS51000">
    <property type="entry name" value="HTH_DEOR_2"/>
    <property type="match status" value="1"/>
</dbReference>
<dbReference type="SUPFAM" id="SSF46785">
    <property type="entry name" value="Winged helix' DNA-binding domain"/>
    <property type="match status" value="1"/>
</dbReference>
<evidence type="ECO:0000256" key="1">
    <source>
        <dbReference type="ARBA" id="ARBA00023015"/>
    </source>
</evidence>
<dbReference type="PIRSF" id="PIRSF016838">
    <property type="entry name" value="PafC"/>
    <property type="match status" value="1"/>
</dbReference>
<dbReference type="InterPro" id="IPR028349">
    <property type="entry name" value="PafC-like"/>
</dbReference>
<dbReference type="InterPro" id="IPR051534">
    <property type="entry name" value="CBASS_pafABC_assoc_protein"/>
</dbReference>
<dbReference type="InterPro" id="IPR036388">
    <property type="entry name" value="WH-like_DNA-bd_sf"/>
</dbReference>
<dbReference type="Pfam" id="PF08279">
    <property type="entry name" value="HTH_11"/>
    <property type="match status" value="1"/>
</dbReference>
<dbReference type="InterPro" id="IPR018356">
    <property type="entry name" value="Tscrpt_reg_HTH_DeoR_CS"/>
</dbReference>
<dbReference type="InterPro" id="IPR001034">
    <property type="entry name" value="DeoR_HTH"/>
</dbReference>
<sequence length="326" mass="35796">MDGGSTRKGMPGRLLRLLSLLQSRREWSGAELADRLGVTDRTVRRDVERLRELDYPVRSTTGTAGGYRLVSGRDLPPLLLDDDEAVAVAIGLATADNRGVAGIEESSMRALAKLEQVLPARLRPRLAAVTGATAAAPHRHPTPRVDPAVLAVLAACCRDREILSFDYRGRGGEPSARRVEPHHLVTVQGFWYLLAHDPDRADWRTFRVDRIERPSPTRRHHEPRELPAPDAATYLTRSFASARYTYTARISVALPAEDVRAGLFAPLPGDIEDHGPQRCTVRVSAESPELVTQYVAAVAALGAEYSLDAPGEITRRVRDLGRRLSG</sequence>
<dbReference type="PROSITE" id="PS52050">
    <property type="entry name" value="WYL"/>
    <property type="match status" value="1"/>
</dbReference>
<dbReference type="Proteomes" id="UP001500729">
    <property type="component" value="Unassembled WGS sequence"/>
</dbReference>
<dbReference type="RefSeq" id="WP_009944484.1">
    <property type="nucleotide sequence ID" value="NZ_BAAAGS010000020.1"/>
</dbReference>
<evidence type="ECO:0000259" key="4">
    <source>
        <dbReference type="PROSITE" id="PS51000"/>
    </source>
</evidence>
<accession>A0ABP3N1B2</accession>
<keyword evidence="2" id="KW-0238">DNA-binding</keyword>
<evidence type="ECO:0000256" key="3">
    <source>
        <dbReference type="ARBA" id="ARBA00023163"/>
    </source>
</evidence>
<evidence type="ECO:0000313" key="5">
    <source>
        <dbReference type="EMBL" id="GAA0531488.1"/>
    </source>
</evidence>
<keyword evidence="1" id="KW-0805">Transcription regulation</keyword>
<organism evidence="5 6">
    <name type="scientific">Saccharopolyspora erythraea</name>
    <name type="common">Streptomyces erythraeus</name>
    <dbReference type="NCBI Taxonomy" id="1836"/>
    <lineage>
        <taxon>Bacteria</taxon>
        <taxon>Bacillati</taxon>
        <taxon>Actinomycetota</taxon>
        <taxon>Actinomycetes</taxon>
        <taxon>Pseudonocardiales</taxon>
        <taxon>Pseudonocardiaceae</taxon>
        <taxon>Saccharopolyspora</taxon>
    </lineage>
</organism>
<evidence type="ECO:0000313" key="6">
    <source>
        <dbReference type="Proteomes" id="UP001500729"/>
    </source>
</evidence>
<keyword evidence="3" id="KW-0804">Transcription</keyword>
<name>A0ABP3N1B2_SACER</name>
<comment type="caution">
    <text evidence="5">The sequence shown here is derived from an EMBL/GenBank/DDBJ whole genome shotgun (WGS) entry which is preliminary data.</text>
</comment>
<dbReference type="Pfam" id="PF13280">
    <property type="entry name" value="WYL"/>
    <property type="match status" value="1"/>
</dbReference>
<dbReference type="PANTHER" id="PTHR34580:SF3">
    <property type="entry name" value="PROTEIN PAFB"/>
    <property type="match status" value="1"/>
</dbReference>
<dbReference type="Gene3D" id="1.10.10.10">
    <property type="entry name" value="Winged helix-like DNA-binding domain superfamily/Winged helix DNA-binding domain"/>
    <property type="match status" value="1"/>
</dbReference>
<keyword evidence="6" id="KW-1185">Reference proteome</keyword>
<dbReference type="InterPro" id="IPR036390">
    <property type="entry name" value="WH_DNA-bd_sf"/>
</dbReference>
<dbReference type="EMBL" id="BAAAGS010000020">
    <property type="protein sequence ID" value="GAA0531488.1"/>
    <property type="molecule type" value="Genomic_DNA"/>
</dbReference>
<dbReference type="PROSITE" id="PS00894">
    <property type="entry name" value="HTH_DEOR_1"/>
    <property type="match status" value="1"/>
</dbReference>
<dbReference type="InterPro" id="IPR026881">
    <property type="entry name" value="WYL_dom"/>
</dbReference>
<evidence type="ECO:0000256" key="2">
    <source>
        <dbReference type="ARBA" id="ARBA00023125"/>
    </source>
</evidence>
<proteinExistence type="predicted"/>
<protein>
    <submittedName>
        <fullName evidence="5">YafY family protein</fullName>
    </submittedName>
</protein>
<gene>
    <name evidence="5" type="ORF">GCM10009533_33320</name>
</gene>
<feature type="domain" description="HTH deoR-type" evidence="4">
    <location>
        <begin position="10"/>
        <end position="65"/>
    </location>
</feature>
<reference evidence="6" key="1">
    <citation type="journal article" date="2019" name="Int. J. Syst. Evol. Microbiol.">
        <title>The Global Catalogue of Microorganisms (GCM) 10K type strain sequencing project: providing services to taxonomists for standard genome sequencing and annotation.</title>
        <authorList>
            <consortium name="The Broad Institute Genomics Platform"/>
            <consortium name="The Broad Institute Genome Sequencing Center for Infectious Disease"/>
            <person name="Wu L."/>
            <person name="Ma J."/>
        </authorList>
    </citation>
    <scope>NUCLEOTIDE SEQUENCE [LARGE SCALE GENOMIC DNA]</scope>
    <source>
        <strain evidence="6">JCM 10303</strain>
    </source>
</reference>
<dbReference type="InterPro" id="IPR013196">
    <property type="entry name" value="HTH_11"/>
</dbReference>
<dbReference type="PANTHER" id="PTHR34580">
    <property type="match status" value="1"/>
</dbReference>